<dbReference type="PANTHER" id="PTHR34144">
    <property type="entry name" value="CHROMOSOME 8, WHOLE GENOME SHOTGUN SEQUENCE"/>
    <property type="match status" value="1"/>
</dbReference>
<keyword evidence="1" id="KW-0808">Transferase</keyword>
<dbReference type="PANTHER" id="PTHR34144:SF5">
    <property type="entry name" value="ALPHA-1,3-MANNOSYLTRANSFERASE CMT1"/>
    <property type="match status" value="1"/>
</dbReference>
<keyword evidence="2" id="KW-1185">Reference proteome</keyword>
<dbReference type="AlphaFoldDB" id="A0A9P7YKP2"/>
<protein>
    <submittedName>
        <fullName evidence="1">Cryptococcal mannosyltransferase 1-domain-containing protein</fullName>
    </submittedName>
</protein>
<feature type="non-terminal residue" evidence="1">
    <location>
        <position position="1"/>
    </location>
</feature>
<comment type="caution">
    <text evidence="1">The sequence shown here is derived from an EMBL/GenBank/DDBJ whole genome shotgun (WGS) entry which is preliminary data.</text>
</comment>
<dbReference type="SUPFAM" id="SSF53448">
    <property type="entry name" value="Nucleotide-diphospho-sugar transferases"/>
    <property type="match status" value="1"/>
</dbReference>
<gene>
    <name evidence="1" type="ORF">BJ875DRAFT_335557</name>
</gene>
<accession>A0A9P7YKP2</accession>
<proteinExistence type="predicted"/>
<dbReference type="EMBL" id="MU251452">
    <property type="protein sequence ID" value="KAG9234783.1"/>
    <property type="molecule type" value="Genomic_DNA"/>
</dbReference>
<organism evidence="1 2">
    <name type="scientific">Amylocarpus encephaloides</name>
    <dbReference type="NCBI Taxonomy" id="45428"/>
    <lineage>
        <taxon>Eukaryota</taxon>
        <taxon>Fungi</taxon>
        <taxon>Dikarya</taxon>
        <taxon>Ascomycota</taxon>
        <taxon>Pezizomycotina</taxon>
        <taxon>Leotiomycetes</taxon>
        <taxon>Helotiales</taxon>
        <taxon>Helotiales incertae sedis</taxon>
        <taxon>Amylocarpus</taxon>
    </lineage>
</organism>
<dbReference type="Pfam" id="PF11735">
    <property type="entry name" value="CAP59_mtransfer"/>
    <property type="match status" value="1"/>
</dbReference>
<feature type="non-terminal residue" evidence="1">
    <location>
        <position position="347"/>
    </location>
</feature>
<evidence type="ECO:0000313" key="2">
    <source>
        <dbReference type="Proteomes" id="UP000824998"/>
    </source>
</evidence>
<name>A0A9P7YKP2_9HELO</name>
<sequence>IKTEPNATFLELAPKYHQAFLTPEDESFKRLQCPAPTHGRYNYFRGGKSTNMTATRRKYFFALNLHQNTPVLPRLIGSVVEAMRFLGTEHCALSIVEGRSNDGTYEILSSWKTEMKKLGVPYYFTSSDVDPMAGDRIGSLATLRNGALQHLMDHPKAYSADASVIFLNDIAICMEDILELVHQRLNLGADMVCGMDWADQLGTFYDVWVSRTLTGDLFFPIPDDGSWDQSSKLFASDKNAKARFDRKMPFQVFACWNGGAVFTAKPLQEAKLKFRTSRPGECFAGEPTVFCKDMWWHGYGKIAVIPTVNVDYTDAGASHVKEVRGRVSGNLPEGEEDSLRFDWQDAP</sequence>
<reference evidence="1" key="1">
    <citation type="journal article" date="2021" name="IMA Fungus">
        <title>Genomic characterization of three marine fungi, including Emericellopsis atlantica sp. nov. with signatures of a generalist lifestyle and marine biomass degradation.</title>
        <authorList>
            <person name="Hagestad O.C."/>
            <person name="Hou L."/>
            <person name="Andersen J.H."/>
            <person name="Hansen E.H."/>
            <person name="Altermark B."/>
            <person name="Li C."/>
            <person name="Kuhnert E."/>
            <person name="Cox R.J."/>
            <person name="Crous P.W."/>
            <person name="Spatafora J.W."/>
            <person name="Lail K."/>
            <person name="Amirebrahimi M."/>
            <person name="Lipzen A."/>
            <person name="Pangilinan J."/>
            <person name="Andreopoulos W."/>
            <person name="Hayes R.D."/>
            <person name="Ng V."/>
            <person name="Grigoriev I.V."/>
            <person name="Jackson S.A."/>
            <person name="Sutton T.D.S."/>
            <person name="Dobson A.D.W."/>
            <person name="Rama T."/>
        </authorList>
    </citation>
    <scope>NUCLEOTIDE SEQUENCE</scope>
    <source>
        <strain evidence="1">TRa018bII</strain>
    </source>
</reference>
<dbReference type="Proteomes" id="UP000824998">
    <property type="component" value="Unassembled WGS sequence"/>
</dbReference>
<dbReference type="OrthoDB" id="262547at2759"/>
<keyword evidence="1" id="KW-0328">Glycosyltransferase</keyword>
<dbReference type="InterPro" id="IPR021047">
    <property type="entry name" value="Mannosyltransferase_CMT1"/>
</dbReference>
<dbReference type="InterPro" id="IPR029044">
    <property type="entry name" value="Nucleotide-diphossugar_trans"/>
</dbReference>
<evidence type="ECO:0000313" key="1">
    <source>
        <dbReference type="EMBL" id="KAG9234783.1"/>
    </source>
</evidence>
<dbReference type="GO" id="GO:0016757">
    <property type="term" value="F:glycosyltransferase activity"/>
    <property type="evidence" value="ECO:0007669"/>
    <property type="project" value="UniProtKB-KW"/>
</dbReference>